<feature type="compositionally biased region" description="Polar residues" evidence="1">
    <location>
        <begin position="1"/>
        <end position="13"/>
    </location>
</feature>
<feature type="compositionally biased region" description="Low complexity" evidence="1">
    <location>
        <begin position="90"/>
        <end position="107"/>
    </location>
</feature>
<reference evidence="2 3" key="1">
    <citation type="submission" date="2024-09" db="EMBL/GenBank/DDBJ databases">
        <authorList>
            <person name="Sun Q."/>
            <person name="Mori K."/>
        </authorList>
    </citation>
    <scope>NUCLEOTIDE SEQUENCE [LARGE SCALE GENOMIC DNA]</scope>
    <source>
        <strain evidence="2 3">CCM 7609</strain>
    </source>
</reference>
<keyword evidence="3" id="KW-1185">Reference proteome</keyword>
<sequence length="107" mass="11306">MEAPGSSTRSMNAVTAFAGPETSAMRTAGGRCSSRRSASWREAYPAGSMRTRAPTMSSWEAVTTTTPPSWRDRTRAAAANQRDRTCPGVRSPSRCSCESPSSSSAVA</sequence>
<gene>
    <name evidence="2" type="ORF">ACFFX0_05210</name>
</gene>
<feature type="compositionally biased region" description="Basic and acidic residues" evidence="1">
    <location>
        <begin position="70"/>
        <end position="85"/>
    </location>
</feature>
<dbReference type="Proteomes" id="UP001589575">
    <property type="component" value="Unassembled WGS sequence"/>
</dbReference>
<name>A0ABV5FVB0_9MICC</name>
<feature type="region of interest" description="Disordered" evidence="1">
    <location>
        <begin position="1"/>
        <end position="107"/>
    </location>
</feature>
<organism evidence="2 3">
    <name type="scientific">Citricoccus parietis</name>
    <dbReference type="NCBI Taxonomy" id="592307"/>
    <lineage>
        <taxon>Bacteria</taxon>
        <taxon>Bacillati</taxon>
        <taxon>Actinomycetota</taxon>
        <taxon>Actinomycetes</taxon>
        <taxon>Micrococcales</taxon>
        <taxon>Micrococcaceae</taxon>
        <taxon>Citricoccus</taxon>
    </lineage>
</organism>
<comment type="caution">
    <text evidence="2">The sequence shown here is derived from an EMBL/GenBank/DDBJ whole genome shotgun (WGS) entry which is preliminary data.</text>
</comment>
<evidence type="ECO:0000313" key="3">
    <source>
        <dbReference type="Proteomes" id="UP001589575"/>
    </source>
</evidence>
<evidence type="ECO:0000313" key="2">
    <source>
        <dbReference type="EMBL" id="MFB9070621.1"/>
    </source>
</evidence>
<feature type="compositionally biased region" description="Low complexity" evidence="1">
    <location>
        <begin position="31"/>
        <end position="41"/>
    </location>
</feature>
<accession>A0ABV5FVB0</accession>
<proteinExistence type="predicted"/>
<feature type="compositionally biased region" description="Polar residues" evidence="1">
    <location>
        <begin position="54"/>
        <end position="68"/>
    </location>
</feature>
<dbReference type="EMBL" id="JBHMFI010000001">
    <property type="protein sequence ID" value="MFB9070621.1"/>
    <property type="molecule type" value="Genomic_DNA"/>
</dbReference>
<protein>
    <submittedName>
        <fullName evidence="2">Uncharacterized protein</fullName>
    </submittedName>
</protein>
<evidence type="ECO:0000256" key="1">
    <source>
        <dbReference type="SAM" id="MobiDB-lite"/>
    </source>
</evidence>